<dbReference type="InterPro" id="IPR012347">
    <property type="entry name" value="Ferritin-like"/>
</dbReference>
<evidence type="ECO:0000313" key="2">
    <source>
        <dbReference type="Proteomes" id="UP000092584"/>
    </source>
</evidence>
<accession>A0A1B8U341</accession>
<sequence>MLKQLELNLFLDSFLENSIQKEIGYLKMSECVENSYLKPVLKKKHLESCQHSMDLKKCLLESNIAPSKKSYGTGLKFEKWMNANSILKITDKKRMLNEIILAEEKCIADYNLLLINNDLPVSLRTIINNQKKSVEKSLLELKNYSLLEGILL</sequence>
<comment type="caution">
    <text evidence="1">The sequence shown here is derived from an EMBL/GenBank/DDBJ whole genome shotgun (WGS) entry which is preliminary data.</text>
</comment>
<dbReference type="RefSeq" id="WP_065317754.1">
    <property type="nucleotide sequence ID" value="NZ_CP017477.1"/>
</dbReference>
<dbReference type="EMBL" id="LSFM01000002">
    <property type="protein sequence ID" value="OBY66287.1"/>
    <property type="molecule type" value="Genomic_DNA"/>
</dbReference>
<proteinExistence type="predicted"/>
<evidence type="ECO:0000313" key="1">
    <source>
        <dbReference type="EMBL" id="OBY66287.1"/>
    </source>
</evidence>
<dbReference type="OrthoDB" id="9901457at2"/>
<organism evidence="1 2">
    <name type="scientific">Polaribacter vadi</name>
    <dbReference type="NCBI Taxonomy" id="1774273"/>
    <lineage>
        <taxon>Bacteria</taxon>
        <taxon>Pseudomonadati</taxon>
        <taxon>Bacteroidota</taxon>
        <taxon>Flavobacteriia</taxon>
        <taxon>Flavobacteriales</taxon>
        <taxon>Flavobacteriaceae</taxon>
    </lineage>
</organism>
<dbReference type="Proteomes" id="UP000092584">
    <property type="component" value="Unassembled WGS sequence"/>
</dbReference>
<protein>
    <recommendedName>
        <fullName evidence="3">DUF2383 domain-containing protein</fullName>
    </recommendedName>
</protein>
<dbReference type="KEGG" id="pob:LPB03_07700"/>
<gene>
    <name evidence="1" type="ORF">LPB3_01085</name>
</gene>
<dbReference type="AlphaFoldDB" id="A0A1B8U341"/>
<dbReference type="Gene3D" id="1.20.1260.10">
    <property type="match status" value="1"/>
</dbReference>
<keyword evidence="2" id="KW-1185">Reference proteome</keyword>
<reference evidence="2" key="1">
    <citation type="submission" date="2016-02" db="EMBL/GenBank/DDBJ databases">
        <authorList>
            <person name="Shin S.-K."/>
            <person name="Yi H."/>
            <person name="Kim E."/>
        </authorList>
    </citation>
    <scope>NUCLEOTIDE SEQUENCE [LARGE SCALE GENOMIC DNA]</scope>
    <source>
        <strain evidence="2">LPB0003</strain>
    </source>
</reference>
<evidence type="ECO:0008006" key="3">
    <source>
        <dbReference type="Google" id="ProtNLM"/>
    </source>
</evidence>
<name>A0A1B8U341_9FLAO</name>
<dbReference type="STRING" id="1774273.LPB03_07700"/>